<evidence type="ECO:0000313" key="11">
    <source>
        <dbReference type="EMBL" id="KAH0546907.1"/>
    </source>
</evidence>
<keyword evidence="12" id="KW-1185">Reference proteome</keyword>
<proteinExistence type="inferred from homology"/>
<evidence type="ECO:0000256" key="3">
    <source>
        <dbReference type="ARBA" id="ARBA00022606"/>
    </source>
</evidence>
<dbReference type="GO" id="GO:0007165">
    <property type="term" value="P:signal transduction"/>
    <property type="evidence" value="ECO:0007669"/>
    <property type="project" value="UniProtKB-KW"/>
</dbReference>
<keyword evidence="2" id="KW-1003">Cell membrane</keyword>
<keyword evidence="5 10" id="KW-0552">Olfaction</keyword>
<evidence type="ECO:0000256" key="2">
    <source>
        <dbReference type="ARBA" id="ARBA00022475"/>
    </source>
</evidence>
<name>A0AAV7I7U7_COTGL</name>
<dbReference type="EMBL" id="JAHXZJ010002237">
    <property type="protein sequence ID" value="KAH0546907.1"/>
    <property type="molecule type" value="Genomic_DNA"/>
</dbReference>
<feature type="transmembrane region" description="Helical" evidence="10">
    <location>
        <begin position="187"/>
        <end position="206"/>
    </location>
</feature>
<evidence type="ECO:0000256" key="7">
    <source>
        <dbReference type="ARBA" id="ARBA00023136"/>
    </source>
</evidence>
<organism evidence="11 12">
    <name type="scientific">Cotesia glomerata</name>
    <name type="common">Lepidopteran parasitic wasp</name>
    <name type="synonym">Apanteles glomeratus</name>
    <dbReference type="NCBI Taxonomy" id="32391"/>
    <lineage>
        <taxon>Eukaryota</taxon>
        <taxon>Metazoa</taxon>
        <taxon>Ecdysozoa</taxon>
        <taxon>Arthropoda</taxon>
        <taxon>Hexapoda</taxon>
        <taxon>Insecta</taxon>
        <taxon>Pterygota</taxon>
        <taxon>Neoptera</taxon>
        <taxon>Endopterygota</taxon>
        <taxon>Hymenoptera</taxon>
        <taxon>Apocrita</taxon>
        <taxon>Ichneumonoidea</taxon>
        <taxon>Braconidae</taxon>
        <taxon>Microgastrinae</taxon>
        <taxon>Cotesia</taxon>
    </lineage>
</organism>
<comment type="caution">
    <text evidence="10">Lacks conserved residue(s) required for the propagation of feature annotation.</text>
</comment>
<sequence length="384" mass="44902">MTVLSQCLYVFTCVGLWRPLEWDGLKARLYDLYTIFVLFSNYSFFIFGLMDVDYKNIDFLGSIDLISLLLQFIENTPKISCLLGNRCSVLRIINNFNCDPFDAKNNDEKIIQQKYDKFNRQLNLWFPIFGFISITWYTISHILLMESPTLLPYRGRIPYNYSNYHKIYLLTAMEQIYSVLSLASINAAFNTLFPTIMFQICAKLNILKYRFKMMIKQLENTEDNELSEKICNRTQKQLIANWVESHVKLLNLFNCVNTLFTSAIFIHYIVNSILLCTIAYILSHSPFGDIAFVSNVFFFVVKCSQQFLQCASAHQVTIEFENLRKVIFDTKWYTTKKAVQKSMIIIMSQSIIPVEFVSGYFVTLSLDSFKKIIKLSYTIYNVLE</sequence>
<feature type="transmembrane region" description="Helical" evidence="10">
    <location>
        <begin position="343"/>
        <end position="366"/>
    </location>
</feature>
<evidence type="ECO:0000256" key="1">
    <source>
        <dbReference type="ARBA" id="ARBA00004651"/>
    </source>
</evidence>
<evidence type="ECO:0000313" key="12">
    <source>
        <dbReference type="Proteomes" id="UP000826195"/>
    </source>
</evidence>
<dbReference type="InterPro" id="IPR004117">
    <property type="entry name" value="7tm6_olfct_rcpt"/>
</dbReference>
<dbReference type="GO" id="GO:0004984">
    <property type="term" value="F:olfactory receptor activity"/>
    <property type="evidence" value="ECO:0007669"/>
    <property type="project" value="InterPro"/>
</dbReference>
<feature type="transmembrane region" description="Helical" evidence="10">
    <location>
        <begin position="258"/>
        <end position="282"/>
    </location>
</feature>
<keyword evidence="8 10" id="KW-0675">Receptor</keyword>
<evidence type="ECO:0000256" key="6">
    <source>
        <dbReference type="ARBA" id="ARBA00022989"/>
    </source>
</evidence>
<dbReference type="PANTHER" id="PTHR21137">
    <property type="entry name" value="ODORANT RECEPTOR"/>
    <property type="match status" value="1"/>
</dbReference>
<protein>
    <recommendedName>
        <fullName evidence="10">Odorant receptor</fullName>
    </recommendedName>
</protein>
<evidence type="ECO:0000256" key="9">
    <source>
        <dbReference type="ARBA" id="ARBA00023224"/>
    </source>
</evidence>
<keyword evidence="6 10" id="KW-1133">Transmembrane helix</keyword>
<comment type="subcellular location">
    <subcellularLocation>
        <location evidence="1 10">Cell membrane</location>
        <topology evidence="1 10">Multi-pass membrane protein</topology>
    </subcellularLocation>
</comment>
<dbReference type="AlphaFoldDB" id="A0AAV7I7U7"/>
<keyword evidence="3 10" id="KW-0716">Sensory transduction</keyword>
<dbReference type="Pfam" id="PF02949">
    <property type="entry name" value="7tm_6"/>
    <property type="match status" value="1"/>
</dbReference>
<reference evidence="11 12" key="1">
    <citation type="journal article" date="2021" name="J. Hered.">
        <title>A chromosome-level genome assembly of the parasitoid wasp, Cotesia glomerata (Hymenoptera: Braconidae).</title>
        <authorList>
            <person name="Pinto B.J."/>
            <person name="Weis J.J."/>
            <person name="Gamble T."/>
            <person name="Ode P.J."/>
            <person name="Paul R."/>
            <person name="Zaspel J.M."/>
        </authorList>
    </citation>
    <scope>NUCLEOTIDE SEQUENCE [LARGE SCALE GENOMIC DNA]</scope>
    <source>
        <strain evidence="11">CgM1</strain>
    </source>
</reference>
<keyword evidence="7 10" id="KW-0472">Membrane</keyword>
<feature type="transmembrane region" description="Helical" evidence="10">
    <location>
        <begin position="32"/>
        <end position="50"/>
    </location>
</feature>
<dbReference type="GO" id="GO:0005886">
    <property type="term" value="C:plasma membrane"/>
    <property type="evidence" value="ECO:0007669"/>
    <property type="project" value="UniProtKB-SubCell"/>
</dbReference>
<dbReference type="PANTHER" id="PTHR21137:SF35">
    <property type="entry name" value="ODORANT RECEPTOR 19A-RELATED"/>
    <property type="match status" value="1"/>
</dbReference>
<dbReference type="Proteomes" id="UP000826195">
    <property type="component" value="Unassembled WGS sequence"/>
</dbReference>
<evidence type="ECO:0000256" key="10">
    <source>
        <dbReference type="RuleBase" id="RU351113"/>
    </source>
</evidence>
<evidence type="ECO:0000256" key="5">
    <source>
        <dbReference type="ARBA" id="ARBA00022725"/>
    </source>
</evidence>
<gene>
    <name evidence="11" type="ORF">KQX54_015932</name>
</gene>
<dbReference type="GO" id="GO:0005549">
    <property type="term" value="F:odorant binding"/>
    <property type="evidence" value="ECO:0007669"/>
    <property type="project" value="InterPro"/>
</dbReference>
<comment type="caution">
    <text evidence="11">The sequence shown here is derived from an EMBL/GenBank/DDBJ whole genome shotgun (WGS) entry which is preliminary data.</text>
</comment>
<accession>A0AAV7I7U7</accession>
<evidence type="ECO:0000256" key="8">
    <source>
        <dbReference type="ARBA" id="ARBA00023170"/>
    </source>
</evidence>
<feature type="transmembrane region" description="Helical" evidence="10">
    <location>
        <begin position="124"/>
        <end position="144"/>
    </location>
</feature>
<evidence type="ECO:0000256" key="4">
    <source>
        <dbReference type="ARBA" id="ARBA00022692"/>
    </source>
</evidence>
<comment type="similarity">
    <text evidence="10">Belongs to the insect chemoreceptor superfamily. Heteromeric odorant receptor channel (TC 1.A.69) family.</text>
</comment>
<keyword evidence="4 10" id="KW-0812">Transmembrane</keyword>
<keyword evidence="9 10" id="KW-0807">Transducer</keyword>